<keyword evidence="1" id="KW-0812">Transmembrane</keyword>
<evidence type="ECO:0000313" key="2">
    <source>
        <dbReference type="EMBL" id="MQM08448.1"/>
    </source>
</evidence>
<gene>
    <name evidence="2" type="ORF">Taro_041304</name>
</gene>
<keyword evidence="1" id="KW-1133">Transmembrane helix</keyword>
<accession>A0A843WPF9</accession>
<name>A0A843WPF9_COLES</name>
<organism evidence="2 3">
    <name type="scientific">Colocasia esculenta</name>
    <name type="common">Wild taro</name>
    <name type="synonym">Arum esculentum</name>
    <dbReference type="NCBI Taxonomy" id="4460"/>
    <lineage>
        <taxon>Eukaryota</taxon>
        <taxon>Viridiplantae</taxon>
        <taxon>Streptophyta</taxon>
        <taxon>Embryophyta</taxon>
        <taxon>Tracheophyta</taxon>
        <taxon>Spermatophyta</taxon>
        <taxon>Magnoliopsida</taxon>
        <taxon>Liliopsida</taxon>
        <taxon>Araceae</taxon>
        <taxon>Aroideae</taxon>
        <taxon>Colocasieae</taxon>
        <taxon>Colocasia</taxon>
    </lineage>
</organism>
<keyword evidence="3" id="KW-1185">Reference proteome</keyword>
<keyword evidence="1" id="KW-0472">Membrane</keyword>
<proteinExistence type="predicted"/>
<dbReference type="EMBL" id="NMUH01004123">
    <property type="protein sequence ID" value="MQM08448.1"/>
    <property type="molecule type" value="Genomic_DNA"/>
</dbReference>
<reference evidence="2" key="1">
    <citation type="submission" date="2017-07" db="EMBL/GenBank/DDBJ databases">
        <title>Taro Niue Genome Assembly and Annotation.</title>
        <authorList>
            <person name="Atibalentja N."/>
            <person name="Keating K."/>
            <person name="Fields C.J."/>
        </authorList>
    </citation>
    <scope>NUCLEOTIDE SEQUENCE</scope>
    <source>
        <strain evidence="2">Niue_2</strain>
        <tissue evidence="2">Leaf</tissue>
    </source>
</reference>
<evidence type="ECO:0000256" key="1">
    <source>
        <dbReference type="SAM" id="Phobius"/>
    </source>
</evidence>
<protein>
    <submittedName>
        <fullName evidence="2">Uncharacterized protein</fullName>
    </submittedName>
</protein>
<dbReference type="AlphaFoldDB" id="A0A843WPF9"/>
<evidence type="ECO:0000313" key="3">
    <source>
        <dbReference type="Proteomes" id="UP000652761"/>
    </source>
</evidence>
<sequence length="272" mass="30141">MACWPCACGGRRVCMGGYKRLQGPWPRAQGIESCDVGCGGAGHACMGLCMHGRFCEGLPCRGWLRRCCACSRWKGEHGDWALQEEKYLVHTLKVLQLSTDRLHLSTGTLVPEPRKPEPSVYVDRKNPICRQMTTIHLSTDTYSLSTTQGQIPEFGSEYTSSCRQPPYGYRHPPVYNTPDCCFGNPFLGVVRGGTGVCSSLTSWSVRGAGWFCLWALDLVEVCAEGCFRIVFDSASSTRVVFGPTLVVGCGVTLFCYFVVLCGRRFSLYYFLE</sequence>
<dbReference type="Proteomes" id="UP000652761">
    <property type="component" value="Unassembled WGS sequence"/>
</dbReference>
<feature type="transmembrane region" description="Helical" evidence="1">
    <location>
        <begin position="240"/>
        <end position="261"/>
    </location>
</feature>
<comment type="caution">
    <text evidence="2">The sequence shown here is derived from an EMBL/GenBank/DDBJ whole genome shotgun (WGS) entry which is preliminary data.</text>
</comment>